<reference evidence="2" key="2">
    <citation type="submission" date="2021-03" db="UniProtKB">
        <authorList>
            <consortium name="EnsemblPlants"/>
        </authorList>
    </citation>
    <scope>IDENTIFICATION</scope>
</reference>
<sequence>MSLVTGGLECVDGEEEGELETGEKELDEENESDTKGDLGDCCETKGEETIGGVAVGKLEGGDAVGLRIGKHRQPNVFEAEHKVALAGWPNLLCHKLKLEVGTLEKELKH</sequence>
<feature type="region of interest" description="Disordered" evidence="1">
    <location>
        <begin position="1"/>
        <end position="40"/>
    </location>
</feature>
<protein>
    <submittedName>
        <fullName evidence="2">Uncharacterized protein</fullName>
    </submittedName>
</protein>
<name>A0A803NGV9_CANSA</name>
<feature type="compositionally biased region" description="Low complexity" evidence="1">
    <location>
        <begin position="1"/>
        <end position="10"/>
    </location>
</feature>
<feature type="compositionally biased region" description="Acidic residues" evidence="1">
    <location>
        <begin position="11"/>
        <end position="31"/>
    </location>
</feature>
<evidence type="ECO:0000256" key="1">
    <source>
        <dbReference type="SAM" id="MobiDB-lite"/>
    </source>
</evidence>
<dbReference type="Gramene" id="evm.model.01.1397">
    <property type="protein sequence ID" value="cds.evm.model.01.1397"/>
    <property type="gene ID" value="evm.TU.01.1397"/>
</dbReference>
<evidence type="ECO:0000313" key="3">
    <source>
        <dbReference type="Proteomes" id="UP000596661"/>
    </source>
</evidence>
<dbReference type="EnsemblPlants" id="evm.model.01.1397">
    <property type="protein sequence ID" value="cds.evm.model.01.1397"/>
    <property type="gene ID" value="evm.TU.01.1397"/>
</dbReference>
<proteinExistence type="predicted"/>
<reference evidence="2" key="1">
    <citation type="submission" date="2018-11" db="EMBL/GenBank/DDBJ databases">
        <authorList>
            <person name="Grassa J C."/>
        </authorList>
    </citation>
    <scope>NUCLEOTIDE SEQUENCE [LARGE SCALE GENOMIC DNA]</scope>
</reference>
<accession>A0A803NGV9</accession>
<dbReference type="AlphaFoldDB" id="A0A803NGV9"/>
<dbReference type="EMBL" id="UZAU01000026">
    <property type="status" value="NOT_ANNOTATED_CDS"/>
    <property type="molecule type" value="Genomic_DNA"/>
</dbReference>
<dbReference type="Proteomes" id="UP000596661">
    <property type="component" value="Chromosome 1"/>
</dbReference>
<evidence type="ECO:0000313" key="2">
    <source>
        <dbReference type="EnsemblPlants" id="cds.evm.model.01.1397"/>
    </source>
</evidence>
<organism evidence="2 3">
    <name type="scientific">Cannabis sativa</name>
    <name type="common">Hemp</name>
    <name type="synonym">Marijuana</name>
    <dbReference type="NCBI Taxonomy" id="3483"/>
    <lineage>
        <taxon>Eukaryota</taxon>
        <taxon>Viridiplantae</taxon>
        <taxon>Streptophyta</taxon>
        <taxon>Embryophyta</taxon>
        <taxon>Tracheophyta</taxon>
        <taxon>Spermatophyta</taxon>
        <taxon>Magnoliopsida</taxon>
        <taxon>eudicotyledons</taxon>
        <taxon>Gunneridae</taxon>
        <taxon>Pentapetalae</taxon>
        <taxon>rosids</taxon>
        <taxon>fabids</taxon>
        <taxon>Rosales</taxon>
        <taxon>Cannabaceae</taxon>
        <taxon>Cannabis</taxon>
    </lineage>
</organism>
<keyword evidence="3" id="KW-1185">Reference proteome</keyword>